<sequence length="331" mass="35983">MDDSKTIITVVGAGRMGTGIAQVFASAGHNVRLLDLKKRSPGESRQVLLKAREQIEATLSLLTSLGVTDEVTAQVIAARVTYHGRSQAKESLEEAGVVFEAVPEILEAKEEVFAEICRLVSGETIIASTTSTFLADTLASFIKGAERFMNTHWLNPAYLIPLVEVSPAHGTSPAMLEKMIELLESIGKVPVKCAPSPGFIVPRIQALAMNEAARLVDEGVAEPEDIDKACRVGFGLRFAVLGLLEFIDWGGGDTLYYAGNYLAKALNSERFAPPTIITENMEKGKIGLKTGHGFYNYRGRDVSEYQRETLRKFVDLLKHLGLLAPPHGGRD</sequence>
<feature type="domain" description="3-hydroxyacyl-CoA dehydrogenase C-terminal" evidence="13">
    <location>
        <begin position="198"/>
        <end position="297"/>
    </location>
</feature>
<feature type="domain" description="3-hydroxyacyl-CoA dehydrogenase NAD binding" evidence="14">
    <location>
        <begin position="8"/>
        <end position="193"/>
    </location>
</feature>
<feature type="site" description="Important for catalytic activity" evidence="11">
    <location>
        <position position="152"/>
    </location>
</feature>
<comment type="pathway">
    <text evidence="2">Lipid metabolism; butanoate metabolism.</text>
</comment>
<feature type="binding site" evidence="12">
    <location>
        <position position="289"/>
    </location>
    <ligand>
        <name>NAD(+)</name>
        <dbReference type="ChEBI" id="CHEBI:57540"/>
    </ligand>
</feature>
<dbReference type="InterPro" id="IPR022694">
    <property type="entry name" value="3-OHacyl-CoA_DH"/>
</dbReference>
<dbReference type="RefSeq" id="WP_052219051.1">
    <property type="nucleotide sequence ID" value="NZ_LGTE01000035.1"/>
</dbReference>
<protein>
    <recommendedName>
        <fullName evidence="10">L-gulonate 3-dehydrogenase</fullName>
        <ecNumber evidence="9">1.1.1.45</ecNumber>
    </recommendedName>
    <alternativeName>
        <fullName evidence="10">L-gulonate 3-dehydrogenase</fullName>
    </alternativeName>
</protein>
<dbReference type="SUPFAM" id="SSF51735">
    <property type="entry name" value="NAD(P)-binding Rossmann-fold domains"/>
    <property type="match status" value="1"/>
</dbReference>
<dbReference type="InterPro" id="IPR008927">
    <property type="entry name" value="6-PGluconate_DH-like_C_sf"/>
</dbReference>
<keyword evidence="16" id="KW-1185">Reference proteome</keyword>
<dbReference type="GO" id="GO:0006631">
    <property type="term" value="P:fatty acid metabolic process"/>
    <property type="evidence" value="ECO:0007669"/>
    <property type="project" value="InterPro"/>
</dbReference>
<evidence type="ECO:0000256" key="8">
    <source>
        <dbReference type="ARBA" id="ARBA00023027"/>
    </source>
</evidence>
<dbReference type="InterPro" id="IPR036291">
    <property type="entry name" value="NAD(P)-bd_dom_sf"/>
</dbReference>
<dbReference type="AlphaFoldDB" id="A0A0L6VZR4"/>
<dbReference type="InterPro" id="IPR013328">
    <property type="entry name" value="6PGD_dom2"/>
</dbReference>
<evidence type="ECO:0000256" key="4">
    <source>
        <dbReference type="ARBA" id="ARBA00011738"/>
    </source>
</evidence>
<feature type="binding site" evidence="12">
    <location>
        <position position="131"/>
    </location>
    <ligand>
        <name>NAD(+)</name>
        <dbReference type="ChEBI" id="CHEBI:57540"/>
    </ligand>
</feature>
<evidence type="ECO:0000256" key="6">
    <source>
        <dbReference type="ARBA" id="ARBA00022553"/>
    </source>
</evidence>
<comment type="subunit">
    <text evidence="4">Homodimer.</text>
</comment>
<dbReference type="PANTHER" id="PTHR48075:SF1">
    <property type="entry name" value="LAMBDA-CRYSTALLIN HOMOLOG"/>
    <property type="match status" value="1"/>
</dbReference>
<evidence type="ECO:0000256" key="2">
    <source>
        <dbReference type="ARBA" id="ARBA00005086"/>
    </source>
</evidence>
<evidence type="ECO:0000259" key="13">
    <source>
        <dbReference type="Pfam" id="PF00725"/>
    </source>
</evidence>
<dbReference type="PANTHER" id="PTHR48075">
    <property type="entry name" value="3-HYDROXYACYL-COA DEHYDROGENASE FAMILY PROTEIN"/>
    <property type="match status" value="1"/>
</dbReference>
<dbReference type="GO" id="GO:0005737">
    <property type="term" value="C:cytoplasm"/>
    <property type="evidence" value="ECO:0007669"/>
    <property type="project" value="UniProtKB-SubCell"/>
</dbReference>
<dbReference type="Gene3D" id="1.10.1040.10">
    <property type="entry name" value="N-(1-d-carboxylethyl)-l-norvaline Dehydrogenase, domain 2"/>
    <property type="match status" value="1"/>
</dbReference>
<keyword evidence="5" id="KW-0963">Cytoplasm</keyword>
<comment type="subcellular location">
    <subcellularLocation>
        <location evidence="1">Cytoplasm</location>
    </subcellularLocation>
</comment>
<evidence type="ECO:0000256" key="11">
    <source>
        <dbReference type="PIRSR" id="PIRSR000105-1"/>
    </source>
</evidence>
<dbReference type="InterPro" id="IPR006108">
    <property type="entry name" value="3HC_DH_C"/>
</dbReference>
<dbReference type="Pfam" id="PF02737">
    <property type="entry name" value="3HCDH_N"/>
    <property type="match status" value="1"/>
</dbReference>
<accession>A0A0L6VZR4</accession>
<evidence type="ECO:0000256" key="12">
    <source>
        <dbReference type="PIRSR" id="PIRSR000105-2"/>
    </source>
</evidence>
<dbReference type="Gene3D" id="3.40.50.720">
    <property type="entry name" value="NAD(P)-binding Rossmann-like Domain"/>
    <property type="match status" value="1"/>
</dbReference>
<dbReference type="Pfam" id="PF00725">
    <property type="entry name" value="3HCDH"/>
    <property type="match status" value="1"/>
</dbReference>
<keyword evidence="8 12" id="KW-0520">NAD</keyword>
<gene>
    <name evidence="15" type="ORF">Tfer_3113</name>
</gene>
<dbReference type="EMBL" id="LGTE01000035">
    <property type="protein sequence ID" value="KNZ68329.1"/>
    <property type="molecule type" value="Genomic_DNA"/>
</dbReference>
<feature type="binding site" evidence="12">
    <location>
        <position position="109"/>
    </location>
    <ligand>
        <name>NAD(+)</name>
        <dbReference type="ChEBI" id="CHEBI:57540"/>
    </ligand>
</feature>
<evidence type="ECO:0000259" key="14">
    <source>
        <dbReference type="Pfam" id="PF02737"/>
    </source>
</evidence>
<organism evidence="15 16">
    <name type="scientific">Thermincola ferriacetica</name>
    <dbReference type="NCBI Taxonomy" id="281456"/>
    <lineage>
        <taxon>Bacteria</taxon>
        <taxon>Bacillati</taxon>
        <taxon>Bacillota</taxon>
        <taxon>Clostridia</taxon>
        <taxon>Eubacteriales</taxon>
        <taxon>Thermincolaceae</taxon>
        <taxon>Thermincola</taxon>
    </lineage>
</organism>
<dbReference type="SUPFAM" id="SSF48179">
    <property type="entry name" value="6-phosphogluconate dehydrogenase C-terminal domain-like"/>
    <property type="match status" value="1"/>
</dbReference>
<evidence type="ECO:0000256" key="10">
    <source>
        <dbReference type="ARBA" id="ARBA00042709"/>
    </source>
</evidence>
<dbReference type="NCBIfam" id="NF006125">
    <property type="entry name" value="PRK08269.1"/>
    <property type="match status" value="1"/>
</dbReference>
<feature type="binding site" evidence="12">
    <location>
        <position position="155"/>
    </location>
    <ligand>
        <name>NAD(+)</name>
        <dbReference type="ChEBI" id="CHEBI:57540"/>
    </ligand>
</feature>
<reference evidence="16" key="1">
    <citation type="submission" date="2015-07" db="EMBL/GenBank/DDBJ databases">
        <title>Complete Genome of Thermincola ferriacetica strain Z-0001T.</title>
        <authorList>
            <person name="Lusk B."/>
            <person name="Badalamenti J.P."/>
            <person name="Parameswaran P."/>
            <person name="Bond D.R."/>
            <person name="Torres C.I."/>
        </authorList>
    </citation>
    <scope>NUCLEOTIDE SEQUENCE [LARGE SCALE GENOMIC DNA]</scope>
    <source>
        <strain evidence="16">Z-0001</strain>
    </source>
</reference>
<keyword evidence="6" id="KW-0597">Phosphoprotein</keyword>
<keyword evidence="7" id="KW-0560">Oxidoreductase</keyword>
<dbReference type="PATRIC" id="fig|281456.6.peg.3266"/>
<comment type="similarity">
    <text evidence="3">Belongs to the 3-hydroxyacyl-CoA dehydrogenase family.</text>
</comment>
<dbReference type="PIRSF" id="PIRSF000105">
    <property type="entry name" value="HCDH"/>
    <property type="match status" value="1"/>
</dbReference>
<feature type="binding site" evidence="12">
    <location>
        <begin position="12"/>
        <end position="17"/>
    </location>
    <ligand>
        <name>NAD(+)</name>
        <dbReference type="ChEBI" id="CHEBI:57540"/>
    </ligand>
</feature>
<evidence type="ECO:0000256" key="9">
    <source>
        <dbReference type="ARBA" id="ARBA00038962"/>
    </source>
</evidence>
<dbReference type="EC" id="1.1.1.45" evidence="9"/>
<dbReference type="Proteomes" id="UP000037175">
    <property type="component" value="Unassembled WGS sequence"/>
</dbReference>
<evidence type="ECO:0000313" key="16">
    <source>
        <dbReference type="Proteomes" id="UP000037175"/>
    </source>
</evidence>
<evidence type="ECO:0000256" key="7">
    <source>
        <dbReference type="ARBA" id="ARBA00023002"/>
    </source>
</evidence>
<evidence type="ECO:0000256" key="5">
    <source>
        <dbReference type="ARBA" id="ARBA00022490"/>
    </source>
</evidence>
<feature type="binding site" evidence="12">
    <location>
        <position position="35"/>
    </location>
    <ligand>
        <name>NAD(+)</name>
        <dbReference type="ChEBI" id="CHEBI:57540"/>
    </ligand>
</feature>
<evidence type="ECO:0000256" key="3">
    <source>
        <dbReference type="ARBA" id="ARBA00009463"/>
    </source>
</evidence>
<name>A0A0L6VZR4_9FIRM</name>
<evidence type="ECO:0000256" key="1">
    <source>
        <dbReference type="ARBA" id="ARBA00004496"/>
    </source>
</evidence>
<proteinExistence type="inferred from homology"/>
<dbReference type="InterPro" id="IPR006176">
    <property type="entry name" value="3-OHacyl-CoA_DH_NAD-bd"/>
</dbReference>
<dbReference type="GO" id="GO:0050104">
    <property type="term" value="F:L-gulonate 3-dehydrogenase activity"/>
    <property type="evidence" value="ECO:0007669"/>
    <property type="project" value="UniProtKB-EC"/>
</dbReference>
<dbReference type="GO" id="GO:0070403">
    <property type="term" value="F:NAD+ binding"/>
    <property type="evidence" value="ECO:0007669"/>
    <property type="project" value="InterPro"/>
</dbReference>
<feature type="binding site" evidence="12">
    <location>
        <position position="104"/>
    </location>
    <ligand>
        <name>NAD(+)</name>
        <dbReference type="ChEBI" id="CHEBI:57540"/>
    </ligand>
</feature>
<comment type="caution">
    <text evidence="15">The sequence shown here is derived from an EMBL/GenBank/DDBJ whole genome shotgun (WGS) entry which is preliminary data.</text>
</comment>
<evidence type="ECO:0000313" key="15">
    <source>
        <dbReference type="EMBL" id="KNZ68329.1"/>
    </source>
</evidence>